<dbReference type="SMART" id="SM00886">
    <property type="entry name" value="Dabb"/>
    <property type="match status" value="1"/>
</dbReference>
<dbReference type="Gene3D" id="3.30.70.100">
    <property type="match status" value="1"/>
</dbReference>
<dbReference type="Pfam" id="PF07876">
    <property type="entry name" value="Dabb"/>
    <property type="match status" value="1"/>
</dbReference>
<dbReference type="InterPro" id="IPR044662">
    <property type="entry name" value="HS1/DABB1-like"/>
</dbReference>
<protein>
    <submittedName>
        <fullName evidence="3">Dabb family protein</fullName>
    </submittedName>
</protein>
<dbReference type="InterPro" id="IPR013097">
    <property type="entry name" value="Dabb"/>
</dbReference>
<comment type="subunit">
    <text evidence="1">Homodimer.</text>
</comment>
<feature type="domain" description="Stress-response A/B barrel" evidence="2">
    <location>
        <begin position="3"/>
        <end position="96"/>
    </location>
</feature>
<gene>
    <name evidence="3" type="ORF">FC770_14140</name>
</gene>
<dbReference type="Proteomes" id="UP000307808">
    <property type="component" value="Unassembled WGS sequence"/>
</dbReference>
<comment type="caution">
    <text evidence="3">The sequence shown here is derived from an EMBL/GenBank/DDBJ whole genome shotgun (WGS) entry which is preliminary data.</text>
</comment>
<evidence type="ECO:0000259" key="2">
    <source>
        <dbReference type="PROSITE" id="PS51502"/>
    </source>
</evidence>
<evidence type="ECO:0000313" key="3">
    <source>
        <dbReference type="EMBL" id="TKI60660.1"/>
    </source>
</evidence>
<name>A0A4U2YIE6_9ACTN</name>
<dbReference type="InterPro" id="IPR011008">
    <property type="entry name" value="Dimeric_a/b-barrel"/>
</dbReference>
<evidence type="ECO:0000313" key="4">
    <source>
        <dbReference type="Proteomes" id="UP000307808"/>
    </source>
</evidence>
<dbReference type="PANTHER" id="PTHR33178">
    <property type="match status" value="1"/>
</dbReference>
<dbReference type="OrthoDB" id="6637496at2"/>
<dbReference type="SUPFAM" id="SSF54909">
    <property type="entry name" value="Dimeric alpha+beta barrel"/>
    <property type="match status" value="1"/>
</dbReference>
<dbReference type="PANTHER" id="PTHR33178:SF10">
    <property type="entry name" value="STRESS-RESPONSE A_B BARREL DOMAIN-CONTAINING PROTEIN"/>
    <property type="match status" value="1"/>
</dbReference>
<evidence type="ECO:0000256" key="1">
    <source>
        <dbReference type="ARBA" id="ARBA00011738"/>
    </source>
</evidence>
<dbReference type="RefSeq" id="WP_137066967.1">
    <property type="nucleotide sequence ID" value="NZ_CP040748.1"/>
</dbReference>
<accession>A0A4U2YIE6</accession>
<proteinExistence type="predicted"/>
<dbReference type="AlphaFoldDB" id="A0A4U2YIE6"/>
<keyword evidence="4" id="KW-1185">Reference proteome</keyword>
<reference evidence="3 4" key="1">
    <citation type="submission" date="2019-04" db="EMBL/GenBank/DDBJ databases">
        <authorList>
            <person name="Dong K."/>
        </authorList>
    </citation>
    <scope>NUCLEOTIDE SEQUENCE [LARGE SCALE GENOMIC DNA]</scope>
    <source>
        <strain evidence="4">dk3543</strain>
    </source>
</reference>
<dbReference type="EMBL" id="SZPY01000004">
    <property type="protein sequence ID" value="TKI60660.1"/>
    <property type="molecule type" value="Genomic_DNA"/>
</dbReference>
<sequence>MAFNHVGHLTLAPEATDEQVAGIVDGLVGLHGQVDGLLSAQAVRDAGLTEGNAHVRFHMRFDEQASWEAYRTHPAHVAVVKNHVGPVLGSKAFVQYDDADVRTAGAPA</sequence>
<dbReference type="PROSITE" id="PS51502">
    <property type="entry name" value="S_R_A_B_BARREL"/>
    <property type="match status" value="1"/>
</dbReference>
<organism evidence="3 4">
    <name type="scientific">Nocardioides jishulii</name>
    <dbReference type="NCBI Taxonomy" id="2575440"/>
    <lineage>
        <taxon>Bacteria</taxon>
        <taxon>Bacillati</taxon>
        <taxon>Actinomycetota</taxon>
        <taxon>Actinomycetes</taxon>
        <taxon>Propionibacteriales</taxon>
        <taxon>Nocardioidaceae</taxon>
        <taxon>Nocardioides</taxon>
    </lineage>
</organism>